<accession>A0AAE3KFY7</accession>
<dbReference type="Gene3D" id="2.130.10.10">
    <property type="entry name" value="YVTN repeat-like/Quinoprotein amine dehydrogenase"/>
    <property type="match status" value="2"/>
</dbReference>
<dbReference type="InterPro" id="IPR036322">
    <property type="entry name" value="WD40_repeat_dom_sf"/>
</dbReference>
<evidence type="ECO:0000256" key="2">
    <source>
        <dbReference type="SAM" id="MobiDB-lite"/>
    </source>
</evidence>
<keyword evidence="6" id="KW-1185">Reference proteome</keyword>
<dbReference type="GO" id="GO:0004197">
    <property type="term" value="F:cysteine-type endopeptidase activity"/>
    <property type="evidence" value="ECO:0007669"/>
    <property type="project" value="InterPro"/>
</dbReference>
<dbReference type="InterPro" id="IPR011600">
    <property type="entry name" value="Pept_C14_caspase"/>
</dbReference>
<dbReference type="NCBIfam" id="NF047832">
    <property type="entry name" value="caspase_w_EACC1"/>
    <property type="match status" value="1"/>
</dbReference>
<feature type="compositionally biased region" description="Pro residues" evidence="2">
    <location>
        <begin position="329"/>
        <end position="350"/>
    </location>
</feature>
<dbReference type="SUPFAM" id="SSF52129">
    <property type="entry name" value="Caspase-like"/>
    <property type="match status" value="1"/>
</dbReference>
<organism evidence="5 6">
    <name type="scientific">Goodfellowiella coeruleoviolacea</name>
    <dbReference type="NCBI Taxonomy" id="334858"/>
    <lineage>
        <taxon>Bacteria</taxon>
        <taxon>Bacillati</taxon>
        <taxon>Actinomycetota</taxon>
        <taxon>Actinomycetes</taxon>
        <taxon>Pseudonocardiales</taxon>
        <taxon>Pseudonocardiaceae</taxon>
        <taxon>Goodfellowiella</taxon>
    </lineage>
</organism>
<protein>
    <submittedName>
        <fullName evidence="5">WD domain-containing protein, G-beta repeat-containing protein</fullName>
    </submittedName>
</protein>
<dbReference type="SUPFAM" id="SSF50978">
    <property type="entry name" value="WD40 repeat-like"/>
    <property type="match status" value="1"/>
</dbReference>
<feature type="repeat" description="WD" evidence="1">
    <location>
        <begin position="684"/>
        <end position="717"/>
    </location>
</feature>
<dbReference type="CDD" id="cd00200">
    <property type="entry name" value="WD40"/>
    <property type="match status" value="1"/>
</dbReference>
<name>A0AAE3KFY7_9PSEU</name>
<evidence type="ECO:0000256" key="3">
    <source>
        <dbReference type="SAM" id="Phobius"/>
    </source>
</evidence>
<dbReference type="InterPro" id="IPR015943">
    <property type="entry name" value="WD40/YVTN_repeat-like_dom_sf"/>
</dbReference>
<dbReference type="Proteomes" id="UP001206128">
    <property type="component" value="Unassembled WGS sequence"/>
</dbReference>
<comment type="caution">
    <text evidence="5">The sequence shown here is derived from an EMBL/GenBank/DDBJ whole genome shotgun (WGS) entry which is preliminary data.</text>
</comment>
<dbReference type="PROSITE" id="PS50294">
    <property type="entry name" value="WD_REPEATS_REGION"/>
    <property type="match status" value="1"/>
</dbReference>
<dbReference type="AlphaFoldDB" id="A0AAE3KFY7"/>
<sequence>MADLGLTPAESGRRALLVATGRYTDPTFASLRAPEADVAALAEVLADPAIGGFGVDVLLDRPSHEIRVLVNRFFGDAGRDELVLFYVSGHGVKDEAGELHFATTDTDRRLLASTSVSAEFVRRLIDQSAARAVVVWLDCCFAGAFPPGQVARAAGSVDVLSQLTAGSGRGCAVMTASTAVQYAFEHDTAEVAGVAQPSVFTEAVVRGLRTGAADLDADGVIDARELYDYVHDQVRAATPQQTPTRNEQVTGELHIAHSPRGPRLDPRLPPAIRQALRSGFPHFRLAAVAAVADLARQGDQLATHTLRQLSTGADQELARAAADALRTEAPPPPPAPAPPAAQPEPVPAPPVATGGSTPGRAASAGGMRLPRGVSRVRPAASAVKTGEFLLVVLLVGLLWWLTAHADLVRSPGGVLVTAVVIPVVLLAVIIDLVRFQQRLAADQSVILVRARASAVAFSPDGGLFSYAEGGGVTSWRTGPWRVVGTVRAGAHSRPDRRDRVTRLAFGPDSALLAAVTARGAVTVWETATWRRVGVAGDDRGSGAALAFSPDGTSLAGVGPDQTIVLWSTATGRGAPWTGTALPGHHAPITSLAFHPSTQQTPGSADLVSADLVSADRSGTIRCWRLDQRRPVRQGRAADVAVHDVAVSPDGTWLATAAADGTVCVRDTATLTAVWARAAGGAPATSVVFSPDGALLASAGADADIRVRDAATGHLITTLTGHRGPVNALAFSPDGAVLASSGADRTVRLWSTAGLDHRPRQG</sequence>
<dbReference type="SMART" id="SM00320">
    <property type="entry name" value="WD40"/>
    <property type="match status" value="6"/>
</dbReference>
<dbReference type="RefSeq" id="WP_253770324.1">
    <property type="nucleotide sequence ID" value="NZ_JAMTCK010000005.1"/>
</dbReference>
<feature type="region of interest" description="Disordered" evidence="2">
    <location>
        <begin position="312"/>
        <end position="367"/>
    </location>
</feature>
<evidence type="ECO:0000313" key="6">
    <source>
        <dbReference type="Proteomes" id="UP001206128"/>
    </source>
</evidence>
<feature type="domain" description="Peptidase C14 caspase" evidence="4">
    <location>
        <begin position="13"/>
        <end position="247"/>
    </location>
</feature>
<dbReference type="GO" id="GO:0006508">
    <property type="term" value="P:proteolysis"/>
    <property type="evidence" value="ECO:0007669"/>
    <property type="project" value="InterPro"/>
</dbReference>
<dbReference type="Gene3D" id="3.40.50.1460">
    <property type="match status" value="1"/>
</dbReference>
<dbReference type="InterPro" id="IPR001680">
    <property type="entry name" value="WD40_rpt"/>
</dbReference>
<feature type="transmembrane region" description="Helical" evidence="3">
    <location>
        <begin position="413"/>
        <end position="433"/>
    </location>
</feature>
<keyword evidence="3" id="KW-0812">Transmembrane</keyword>
<feature type="compositionally biased region" description="Low complexity" evidence="2">
    <location>
        <begin position="313"/>
        <end position="328"/>
    </location>
</feature>
<keyword evidence="3" id="KW-1133">Transmembrane helix</keyword>
<dbReference type="InterPro" id="IPR018247">
    <property type="entry name" value="EF_Hand_1_Ca_BS"/>
</dbReference>
<evidence type="ECO:0000259" key="4">
    <source>
        <dbReference type="Pfam" id="PF00656"/>
    </source>
</evidence>
<evidence type="ECO:0000256" key="1">
    <source>
        <dbReference type="PROSITE-ProRule" id="PRU00221"/>
    </source>
</evidence>
<keyword evidence="1" id="KW-0853">WD repeat</keyword>
<feature type="repeat" description="WD" evidence="1">
    <location>
        <begin position="718"/>
        <end position="750"/>
    </location>
</feature>
<feature type="transmembrane region" description="Helical" evidence="3">
    <location>
        <begin position="381"/>
        <end position="401"/>
    </location>
</feature>
<dbReference type="PROSITE" id="PS50082">
    <property type="entry name" value="WD_REPEATS_2"/>
    <property type="match status" value="2"/>
</dbReference>
<dbReference type="EMBL" id="JAMTCK010000005">
    <property type="protein sequence ID" value="MCP2165470.1"/>
    <property type="molecule type" value="Genomic_DNA"/>
</dbReference>
<evidence type="ECO:0000313" key="5">
    <source>
        <dbReference type="EMBL" id="MCP2165470.1"/>
    </source>
</evidence>
<dbReference type="PANTHER" id="PTHR19879:SF9">
    <property type="entry name" value="TRANSCRIPTION INITIATION FACTOR TFIID SUBUNIT 5"/>
    <property type="match status" value="1"/>
</dbReference>
<dbReference type="PANTHER" id="PTHR19879">
    <property type="entry name" value="TRANSCRIPTION INITIATION FACTOR TFIID"/>
    <property type="match status" value="1"/>
</dbReference>
<dbReference type="PROSITE" id="PS00018">
    <property type="entry name" value="EF_HAND_1"/>
    <property type="match status" value="1"/>
</dbReference>
<dbReference type="Pfam" id="PF00400">
    <property type="entry name" value="WD40"/>
    <property type="match status" value="5"/>
</dbReference>
<dbReference type="Pfam" id="PF00656">
    <property type="entry name" value="Peptidase_C14"/>
    <property type="match status" value="1"/>
</dbReference>
<keyword evidence="3" id="KW-0472">Membrane</keyword>
<gene>
    <name evidence="5" type="ORF">LX83_002328</name>
</gene>
<proteinExistence type="predicted"/>
<dbReference type="InterPro" id="IPR029030">
    <property type="entry name" value="Caspase-like_dom_sf"/>
</dbReference>
<reference evidence="5" key="1">
    <citation type="submission" date="2022-06" db="EMBL/GenBank/DDBJ databases">
        <title>Genomic Encyclopedia of Archaeal and Bacterial Type Strains, Phase II (KMG-II): from individual species to whole genera.</title>
        <authorList>
            <person name="Goeker M."/>
        </authorList>
    </citation>
    <scope>NUCLEOTIDE SEQUENCE</scope>
    <source>
        <strain evidence="5">DSM 43935</strain>
    </source>
</reference>